<reference evidence="2" key="1">
    <citation type="journal article" date="2014" name="Soil Biol. Biochem.">
        <title>Structure and function of bacterial communities in ageing soils: Insights from the Mendocino ecological staircase.</title>
        <authorList>
            <person name="Uroz S."/>
            <person name="Tech J.J."/>
            <person name="Sawaya N.A."/>
            <person name="Frey-Klett P."/>
            <person name="Leveau J.H.J."/>
        </authorList>
    </citation>
    <scope>NUCLEOTIDE SEQUENCE [LARGE SCALE GENOMIC DNA]</scope>
    <source>
        <strain evidence="2">Cal35</strain>
    </source>
</reference>
<dbReference type="AlphaFoldDB" id="A0A0A1F7D5"/>
<gene>
    <name evidence="1" type="ORF">LT85_1480</name>
</gene>
<dbReference type="STRING" id="279058.LT85_1480"/>
<organism evidence="1 2">
    <name type="scientific">Collimonas arenae</name>
    <dbReference type="NCBI Taxonomy" id="279058"/>
    <lineage>
        <taxon>Bacteria</taxon>
        <taxon>Pseudomonadati</taxon>
        <taxon>Pseudomonadota</taxon>
        <taxon>Betaproteobacteria</taxon>
        <taxon>Burkholderiales</taxon>
        <taxon>Oxalobacteraceae</taxon>
        <taxon>Collimonas</taxon>
    </lineage>
</organism>
<evidence type="ECO:0000313" key="1">
    <source>
        <dbReference type="EMBL" id="AIY40638.1"/>
    </source>
</evidence>
<dbReference type="EMBL" id="CP009962">
    <property type="protein sequence ID" value="AIY40638.1"/>
    <property type="molecule type" value="Genomic_DNA"/>
</dbReference>
<dbReference type="HOGENOM" id="CLU_3249897_0_0_4"/>
<dbReference type="Proteomes" id="UP000030302">
    <property type="component" value="Chromosome"/>
</dbReference>
<keyword evidence="2" id="KW-1185">Reference proteome</keyword>
<evidence type="ECO:0000313" key="2">
    <source>
        <dbReference type="Proteomes" id="UP000030302"/>
    </source>
</evidence>
<proteinExistence type="predicted"/>
<dbReference type="KEGG" id="care:LT85_1480"/>
<protein>
    <submittedName>
        <fullName evidence="1">Uncharacterized protein</fullName>
    </submittedName>
</protein>
<name>A0A0A1F7D5_9BURK</name>
<sequence length="42" mass="5138">MLKYYQLDIFRLISQTCRHFGPQREIFCFQRERLDGGNVKTE</sequence>
<accession>A0A0A1F7D5</accession>